<sequence>MVTRLVLPLQITVASAIVLALSVRHIDQYRQHLERFGFKPSQEESKEQQQQQQQSG</sequence>
<keyword evidence="2" id="KW-1185">Reference proteome</keyword>
<comment type="caution">
    <text evidence="1">The sequence shown here is derived from an EMBL/GenBank/DDBJ whole genome shotgun (WGS) entry which is preliminary data.</text>
</comment>
<gene>
    <name evidence="1" type="ORF">CY35_07G105200</name>
</gene>
<evidence type="ECO:0000313" key="1">
    <source>
        <dbReference type="EMBL" id="KAH9557831.1"/>
    </source>
</evidence>
<reference evidence="2" key="1">
    <citation type="journal article" date="2022" name="New Phytol.">
        <title>Phylogenomic structure and speciation in an emerging model: the Sphagnum magellanicum complex (Bryophyta).</title>
        <authorList>
            <person name="Shaw A.J."/>
            <person name="Piatkowski B."/>
            <person name="Duffy A.M."/>
            <person name="Aguero B."/>
            <person name="Imwattana K."/>
            <person name="Nieto-Lugilde M."/>
            <person name="Healey A."/>
            <person name="Weston D.J."/>
            <person name="Patel M.N."/>
            <person name="Schmutz J."/>
            <person name="Grimwood J."/>
            <person name="Yavitt J.B."/>
            <person name="Hassel K."/>
            <person name="Stenoien H.K."/>
            <person name="Flatberg K.I."/>
            <person name="Bickford C.P."/>
            <person name="Hicks K.A."/>
        </authorList>
    </citation>
    <scope>NUCLEOTIDE SEQUENCE [LARGE SCALE GENOMIC DNA]</scope>
</reference>
<protein>
    <submittedName>
        <fullName evidence="1">Uncharacterized protein</fullName>
    </submittedName>
</protein>
<proteinExistence type="predicted"/>
<evidence type="ECO:0000313" key="2">
    <source>
        <dbReference type="Proteomes" id="UP000828922"/>
    </source>
</evidence>
<dbReference type="EMBL" id="CM038913">
    <property type="protein sequence ID" value="KAH9557831.1"/>
    <property type="molecule type" value="Genomic_DNA"/>
</dbReference>
<organism evidence="1 2">
    <name type="scientific">Sphagnum magellanicum</name>
    <dbReference type="NCBI Taxonomy" id="128215"/>
    <lineage>
        <taxon>Eukaryota</taxon>
        <taxon>Viridiplantae</taxon>
        <taxon>Streptophyta</taxon>
        <taxon>Embryophyta</taxon>
        <taxon>Bryophyta</taxon>
        <taxon>Sphagnophytina</taxon>
        <taxon>Sphagnopsida</taxon>
        <taxon>Sphagnales</taxon>
        <taxon>Sphagnaceae</taxon>
        <taxon>Sphagnum</taxon>
    </lineage>
</organism>
<name>A0ACB8HNS0_9BRYO</name>
<dbReference type="Proteomes" id="UP000828922">
    <property type="component" value="Linkage Group LG07"/>
</dbReference>
<accession>A0ACB8HNS0</accession>